<evidence type="ECO:0000313" key="2">
    <source>
        <dbReference type="Proteomes" id="UP001207116"/>
    </source>
</evidence>
<accession>A0AAE3SMY0</accession>
<sequence>MTTILSCKEGAEIPDAITSLEVDLEVSRFDRAFANATPETLDGLKADYPYLFPPQYADSVWYLKLQDTLQQSLLDEIDQAFGDFGEEKTDLDLLFKHIRYYFPDQPLPKIVTVSSDVDYNNRVILADTLLLLGLDNYLGMEHRFYSGIDRYIAAGFDKKYLAADVAAAFAKKVIPPPSDRTFLAQMIYYGKELYLKDQLLPLVLDEDLIGYTELQYEWSQANEEQIWRYFVERELLFSTDRKLGPRFLDPAPFSKFRLMLDNESPGRIGRYMGWQIVNAFARNRDVSLKELLKTPEKTIFEQANYKPKK</sequence>
<protein>
    <submittedName>
        <fullName evidence="1">Gliding motility lipoprotein GldB</fullName>
    </submittedName>
</protein>
<keyword evidence="1" id="KW-0449">Lipoprotein</keyword>
<dbReference type="AlphaFoldDB" id="A0AAE3SMY0"/>
<proteinExistence type="predicted"/>
<gene>
    <name evidence="1" type="primary">gldB</name>
    <name evidence="1" type="ORF">OO016_06050</name>
</gene>
<dbReference type="RefSeq" id="WP_266011631.1">
    <property type="nucleotide sequence ID" value="NZ_JAPFQP010000001.1"/>
</dbReference>
<dbReference type="EMBL" id="JAPFQP010000001">
    <property type="protein sequence ID" value="MCX2719157.1"/>
    <property type="molecule type" value="Genomic_DNA"/>
</dbReference>
<comment type="caution">
    <text evidence="1">The sequence shown here is derived from an EMBL/GenBank/DDBJ whole genome shotgun (WGS) entry which is preliminary data.</text>
</comment>
<dbReference type="InterPro" id="IPR019853">
    <property type="entry name" value="GldB-like"/>
</dbReference>
<reference evidence="1" key="1">
    <citation type="submission" date="2022-11" db="EMBL/GenBank/DDBJ databases">
        <title>The characterization of three novel Bacteroidetes species and genomic analysis of their roles in tidal elemental geochemical cycles.</title>
        <authorList>
            <person name="Ma K.-J."/>
        </authorList>
    </citation>
    <scope>NUCLEOTIDE SEQUENCE</scope>
    <source>
        <strain evidence="1">M415</strain>
    </source>
</reference>
<keyword evidence="2" id="KW-1185">Reference proteome</keyword>
<dbReference type="Proteomes" id="UP001207116">
    <property type="component" value="Unassembled WGS sequence"/>
</dbReference>
<dbReference type="NCBIfam" id="TIGR03514">
    <property type="entry name" value="GldB_lipo"/>
    <property type="match status" value="1"/>
</dbReference>
<organism evidence="1 2">
    <name type="scientific">Lentiprolixibacter aurantiacus</name>
    <dbReference type="NCBI Taxonomy" id="2993939"/>
    <lineage>
        <taxon>Bacteria</taxon>
        <taxon>Pseudomonadati</taxon>
        <taxon>Bacteroidota</taxon>
        <taxon>Flavobacteriia</taxon>
        <taxon>Flavobacteriales</taxon>
        <taxon>Flavobacteriaceae</taxon>
        <taxon>Lentiprolixibacter</taxon>
    </lineage>
</organism>
<dbReference type="Pfam" id="PF25594">
    <property type="entry name" value="GldB_lipo"/>
    <property type="match status" value="1"/>
</dbReference>
<evidence type="ECO:0000313" key="1">
    <source>
        <dbReference type="EMBL" id="MCX2719157.1"/>
    </source>
</evidence>
<name>A0AAE3SMY0_9FLAO</name>